<protein>
    <recommendedName>
        <fullName evidence="2">DED domain-containing protein</fullName>
    </recommendedName>
</protein>
<comment type="caution">
    <text evidence="3">The sequence shown here is derived from an EMBL/GenBank/DDBJ whole genome shotgun (WGS) entry which is preliminary data.</text>
</comment>
<dbReference type="Gene3D" id="1.10.533.10">
    <property type="entry name" value="Death Domain, Fas"/>
    <property type="match status" value="1"/>
</dbReference>
<evidence type="ECO:0000259" key="2">
    <source>
        <dbReference type="PROSITE" id="PS50168"/>
    </source>
</evidence>
<accession>A0AA88XFS5</accession>
<name>A0AA88XFS5_PINIB</name>
<keyword evidence="4" id="KW-1185">Reference proteome</keyword>
<feature type="compositionally biased region" description="Basic and acidic residues" evidence="1">
    <location>
        <begin position="8"/>
        <end position="20"/>
    </location>
</feature>
<feature type="domain" description="DED" evidence="2">
    <location>
        <begin position="25"/>
        <end position="104"/>
    </location>
</feature>
<dbReference type="InterPro" id="IPR001875">
    <property type="entry name" value="DED_dom"/>
</dbReference>
<proteinExistence type="predicted"/>
<evidence type="ECO:0000313" key="4">
    <source>
        <dbReference type="Proteomes" id="UP001186944"/>
    </source>
</evidence>
<dbReference type="AlphaFoldDB" id="A0AA88XFS5"/>
<organism evidence="3 4">
    <name type="scientific">Pinctada imbricata</name>
    <name type="common">Atlantic pearl-oyster</name>
    <name type="synonym">Pinctada martensii</name>
    <dbReference type="NCBI Taxonomy" id="66713"/>
    <lineage>
        <taxon>Eukaryota</taxon>
        <taxon>Metazoa</taxon>
        <taxon>Spiralia</taxon>
        <taxon>Lophotrochozoa</taxon>
        <taxon>Mollusca</taxon>
        <taxon>Bivalvia</taxon>
        <taxon>Autobranchia</taxon>
        <taxon>Pteriomorphia</taxon>
        <taxon>Pterioida</taxon>
        <taxon>Pterioidea</taxon>
        <taxon>Pteriidae</taxon>
        <taxon>Pinctada</taxon>
    </lineage>
</organism>
<dbReference type="SUPFAM" id="SSF47986">
    <property type="entry name" value="DEATH domain"/>
    <property type="match status" value="1"/>
</dbReference>
<dbReference type="GO" id="GO:0042981">
    <property type="term" value="P:regulation of apoptotic process"/>
    <property type="evidence" value="ECO:0007669"/>
    <property type="project" value="InterPro"/>
</dbReference>
<evidence type="ECO:0000256" key="1">
    <source>
        <dbReference type="SAM" id="MobiDB-lite"/>
    </source>
</evidence>
<feature type="region of interest" description="Disordered" evidence="1">
    <location>
        <begin position="1"/>
        <end position="20"/>
    </location>
</feature>
<gene>
    <name evidence="3" type="ORF">FSP39_002230</name>
</gene>
<dbReference type="Pfam" id="PF01335">
    <property type="entry name" value="DED"/>
    <property type="match status" value="1"/>
</dbReference>
<sequence>MTTQESTDEGRPKEIPNLRPPDDWELNAFLVEVSNMVEEEDLERMKLLCTGKGGFGRGVLEKLDNLKFFDLLRQSERITKHNLIFLQALLWSIGRIDIHKKFVEFSRSNEDILHIFAPKEAPENGYKYVKFHIGGDTGNYSSQLLRDMRTNVARLLRVPERFVFVSGIEPSSSLLITLMVPEDVVYIILEMTEKEMSELLQYHVIDITVEDKVIRMRGKLISQNSYEV</sequence>
<evidence type="ECO:0000313" key="3">
    <source>
        <dbReference type="EMBL" id="KAK3083733.1"/>
    </source>
</evidence>
<reference evidence="3" key="1">
    <citation type="submission" date="2019-08" db="EMBL/GenBank/DDBJ databases">
        <title>The improved chromosome-level genome for the pearl oyster Pinctada fucata martensii using PacBio sequencing and Hi-C.</title>
        <authorList>
            <person name="Zheng Z."/>
        </authorList>
    </citation>
    <scope>NUCLEOTIDE SEQUENCE</scope>
    <source>
        <strain evidence="3">ZZ-2019</strain>
        <tissue evidence="3">Adductor muscle</tissue>
    </source>
</reference>
<dbReference type="EMBL" id="VSWD01000013">
    <property type="protein sequence ID" value="KAK3083733.1"/>
    <property type="molecule type" value="Genomic_DNA"/>
</dbReference>
<dbReference type="InterPro" id="IPR011029">
    <property type="entry name" value="DEATH-like_dom_sf"/>
</dbReference>
<dbReference type="PROSITE" id="PS50168">
    <property type="entry name" value="DED"/>
    <property type="match status" value="1"/>
</dbReference>
<dbReference type="Proteomes" id="UP001186944">
    <property type="component" value="Unassembled WGS sequence"/>
</dbReference>